<reference evidence="5 6" key="1">
    <citation type="submission" date="2015-02" db="EMBL/GenBank/DDBJ databases">
        <title>Genome sequene of Rhodovulum sulfidophilum DSM 2351.</title>
        <authorList>
            <person name="Nagao N."/>
        </authorList>
    </citation>
    <scope>NUCLEOTIDE SEQUENCE [LARGE SCALE GENOMIC DNA]</scope>
    <source>
        <strain evidence="5 6">DSM 2351</strain>
    </source>
</reference>
<proteinExistence type="predicted"/>
<feature type="region of interest" description="Disordered" evidence="3">
    <location>
        <begin position="94"/>
        <end position="121"/>
    </location>
</feature>
<dbReference type="InterPro" id="IPR018060">
    <property type="entry name" value="HTH_AraC"/>
</dbReference>
<keyword evidence="2" id="KW-0804">Transcription</keyword>
<dbReference type="GO" id="GO:0043565">
    <property type="term" value="F:sequence-specific DNA binding"/>
    <property type="evidence" value="ECO:0007669"/>
    <property type="project" value="InterPro"/>
</dbReference>
<dbReference type="AlphaFoldDB" id="A0A0D6B6S7"/>
<dbReference type="Proteomes" id="UP000064912">
    <property type="component" value="Chromosome"/>
</dbReference>
<sequence length="278" mass="30823">MPVSPQTFSRLSDVNLAHGTLLPAADAGWETERLHQGLKVILLQSGEIHCKLPAHRQLSFDAPCLCLIWNQAQHEGMQRFVPGTEIRHTQVTLPPETFSGRDIPDQLRQQPGNGPSVQSLPPSPGILSLATRLRHCDLTGPERRLFLCSKALEFAASALCILQERAEIPGPPRRPRDDAAVQRAAELLEQEIAAPPSLAEMALRVGINRRKLSAGFLRMFGQSFGEYIAALRLDRAYQMLEAGNLQVAEVAYNVGYTPAHLSVAFRKRFGISPREMRR</sequence>
<dbReference type="PATRIC" id="fig|35806.4.peg.3771"/>
<organism evidence="5 6">
    <name type="scientific">Rhodovulum sulfidophilum</name>
    <name type="common">Rhodobacter sulfidophilus</name>
    <dbReference type="NCBI Taxonomy" id="35806"/>
    <lineage>
        <taxon>Bacteria</taxon>
        <taxon>Pseudomonadati</taxon>
        <taxon>Pseudomonadota</taxon>
        <taxon>Alphaproteobacteria</taxon>
        <taxon>Rhodobacterales</taxon>
        <taxon>Paracoccaceae</taxon>
        <taxon>Rhodovulum</taxon>
    </lineage>
</organism>
<evidence type="ECO:0000259" key="4">
    <source>
        <dbReference type="PROSITE" id="PS01124"/>
    </source>
</evidence>
<feature type="compositionally biased region" description="Polar residues" evidence="3">
    <location>
        <begin position="107"/>
        <end position="120"/>
    </location>
</feature>
<dbReference type="Gene3D" id="1.10.10.60">
    <property type="entry name" value="Homeodomain-like"/>
    <property type="match status" value="2"/>
</dbReference>
<dbReference type="Pfam" id="PF12833">
    <property type="entry name" value="HTH_18"/>
    <property type="match status" value="1"/>
</dbReference>
<dbReference type="GO" id="GO:0003700">
    <property type="term" value="F:DNA-binding transcription factor activity"/>
    <property type="evidence" value="ECO:0007669"/>
    <property type="project" value="InterPro"/>
</dbReference>
<evidence type="ECO:0000313" key="5">
    <source>
        <dbReference type="EMBL" id="BAQ70802.1"/>
    </source>
</evidence>
<dbReference type="EMBL" id="AP014800">
    <property type="protein sequence ID" value="BAQ70802.1"/>
    <property type="molecule type" value="Genomic_DNA"/>
</dbReference>
<protein>
    <submittedName>
        <fullName evidence="5">Regulatory protein Pchr</fullName>
    </submittedName>
</protein>
<accession>A0A0D6B6S7</accession>
<dbReference type="PANTHER" id="PTHR47893:SF1">
    <property type="entry name" value="REGULATORY PROTEIN PCHR"/>
    <property type="match status" value="1"/>
</dbReference>
<feature type="domain" description="HTH araC/xylS-type" evidence="4">
    <location>
        <begin position="182"/>
        <end position="278"/>
    </location>
</feature>
<gene>
    <name evidence="5" type="primary">pchR</name>
    <name evidence="5" type="ORF">NHU_03670</name>
</gene>
<dbReference type="InterPro" id="IPR009057">
    <property type="entry name" value="Homeodomain-like_sf"/>
</dbReference>
<dbReference type="SUPFAM" id="SSF46689">
    <property type="entry name" value="Homeodomain-like"/>
    <property type="match status" value="2"/>
</dbReference>
<dbReference type="PROSITE" id="PS01124">
    <property type="entry name" value="HTH_ARAC_FAMILY_2"/>
    <property type="match status" value="1"/>
</dbReference>
<evidence type="ECO:0000256" key="1">
    <source>
        <dbReference type="ARBA" id="ARBA00023015"/>
    </source>
</evidence>
<keyword evidence="1" id="KW-0805">Transcription regulation</keyword>
<evidence type="ECO:0000313" key="6">
    <source>
        <dbReference type="Proteomes" id="UP000064912"/>
    </source>
</evidence>
<evidence type="ECO:0000256" key="2">
    <source>
        <dbReference type="ARBA" id="ARBA00023163"/>
    </source>
</evidence>
<dbReference type="PANTHER" id="PTHR47893">
    <property type="entry name" value="REGULATORY PROTEIN PCHR"/>
    <property type="match status" value="1"/>
</dbReference>
<evidence type="ECO:0000256" key="3">
    <source>
        <dbReference type="SAM" id="MobiDB-lite"/>
    </source>
</evidence>
<dbReference type="KEGG" id="rsu:NHU_03670"/>
<dbReference type="InterPro" id="IPR053142">
    <property type="entry name" value="PchR_regulatory_protein"/>
</dbReference>
<dbReference type="SMART" id="SM00342">
    <property type="entry name" value="HTH_ARAC"/>
    <property type="match status" value="1"/>
</dbReference>
<name>A0A0D6B6S7_RHOSU</name>